<dbReference type="GO" id="GO:0047661">
    <property type="term" value="F:amino-acid racemase activity"/>
    <property type="evidence" value="ECO:0007669"/>
    <property type="project" value="InterPro"/>
</dbReference>
<protein>
    <submittedName>
        <fullName evidence="2">Aspartate/glutamate racemase</fullName>
    </submittedName>
</protein>
<sequence>MTRVALLHTGAVVIPIFADLAATCLPGVEIQHLLDDRIVADLGRGADQDQIAARLTGLGTAAKAAGAAAVVFTCSSISGYADRLAGEVDLPVYRIDEAMADEAVGSGGRVSVVATVETTLKPTAALLHARAALLGRRIELVEVLVPGAFDAVVAGDRPRHDALIAAAIREQAAASEVVVLAQASMASAADQVEVTVPVLTSPELGMRRIAATLTAITDPVGER</sequence>
<dbReference type="AlphaFoldDB" id="A0A927N3R2"/>
<dbReference type="Pfam" id="PF01177">
    <property type="entry name" value="Asp_Glu_race"/>
    <property type="match status" value="1"/>
</dbReference>
<evidence type="ECO:0000256" key="1">
    <source>
        <dbReference type="ARBA" id="ARBA00038414"/>
    </source>
</evidence>
<dbReference type="EMBL" id="JADBEM010000001">
    <property type="protein sequence ID" value="MBE1608397.1"/>
    <property type="molecule type" value="Genomic_DNA"/>
</dbReference>
<accession>A0A927N3R2</accession>
<dbReference type="RefSeq" id="WP_192752179.1">
    <property type="nucleotide sequence ID" value="NZ_BAABJL010000134.1"/>
</dbReference>
<name>A0A927N3R2_9ACTN</name>
<dbReference type="Proteomes" id="UP000638648">
    <property type="component" value="Unassembled WGS sequence"/>
</dbReference>
<reference evidence="2" key="1">
    <citation type="submission" date="2020-10" db="EMBL/GenBank/DDBJ databases">
        <title>Sequencing the genomes of 1000 actinobacteria strains.</title>
        <authorList>
            <person name="Klenk H.-P."/>
        </authorList>
    </citation>
    <scope>NUCLEOTIDE SEQUENCE</scope>
    <source>
        <strain evidence="2">DSM 45354</strain>
    </source>
</reference>
<evidence type="ECO:0000313" key="2">
    <source>
        <dbReference type="EMBL" id="MBE1608397.1"/>
    </source>
</evidence>
<gene>
    <name evidence="2" type="ORF">HEB94_005245</name>
</gene>
<organism evidence="2 3">
    <name type="scientific">Actinopolymorpha pittospori</name>
    <dbReference type="NCBI Taxonomy" id="648752"/>
    <lineage>
        <taxon>Bacteria</taxon>
        <taxon>Bacillati</taxon>
        <taxon>Actinomycetota</taxon>
        <taxon>Actinomycetes</taxon>
        <taxon>Propionibacteriales</taxon>
        <taxon>Actinopolymorphaceae</taxon>
        <taxon>Actinopolymorpha</taxon>
    </lineage>
</organism>
<dbReference type="InterPro" id="IPR015942">
    <property type="entry name" value="Asp/Glu/hydantoin_racemase"/>
</dbReference>
<keyword evidence="3" id="KW-1185">Reference proteome</keyword>
<comment type="similarity">
    <text evidence="1">Belongs to the HyuE racemase family.</text>
</comment>
<dbReference type="Gene3D" id="3.40.50.12500">
    <property type="match status" value="1"/>
</dbReference>
<comment type="caution">
    <text evidence="2">The sequence shown here is derived from an EMBL/GenBank/DDBJ whole genome shotgun (WGS) entry which is preliminary data.</text>
</comment>
<evidence type="ECO:0000313" key="3">
    <source>
        <dbReference type="Proteomes" id="UP000638648"/>
    </source>
</evidence>
<dbReference type="InterPro" id="IPR053714">
    <property type="entry name" value="Iso_Racemase_Enz_sf"/>
</dbReference>
<proteinExistence type="inferred from homology"/>